<dbReference type="SMART" id="SM00280">
    <property type="entry name" value="KAZAL"/>
    <property type="match status" value="1"/>
</dbReference>
<dbReference type="Gene3D" id="3.30.60.30">
    <property type="match status" value="1"/>
</dbReference>
<evidence type="ECO:0000313" key="4">
    <source>
        <dbReference type="Proteomes" id="UP001105220"/>
    </source>
</evidence>
<feature type="domain" description="Kazal-like" evidence="2">
    <location>
        <begin position="27"/>
        <end position="76"/>
    </location>
</feature>
<name>A0A6E8W993_ANOCL</name>
<evidence type="ECO:0000256" key="1">
    <source>
        <dbReference type="SAM" id="SignalP"/>
    </source>
</evidence>
<dbReference type="SUPFAM" id="SSF100895">
    <property type="entry name" value="Kazal-type serine protease inhibitors"/>
    <property type="match status" value="1"/>
</dbReference>
<dbReference type="EnsemblMetazoa" id="ACON029157-RA">
    <property type="protein sequence ID" value="ACON029157-PA"/>
    <property type="gene ID" value="ACON029157"/>
</dbReference>
<dbReference type="CDD" id="cd00104">
    <property type="entry name" value="KAZAL_FS"/>
    <property type="match status" value="1"/>
</dbReference>
<evidence type="ECO:0000313" key="3">
    <source>
        <dbReference type="EnsemblMetazoa" id="ACON029157-PA"/>
    </source>
</evidence>
<dbReference type="PROSITE" id="PS00282">
    <property type="entry name" value="KAZAL_1"/>
    <property type="match status" value="1"/>
</dbReference>
<keyword evidence="1" id="KW-0732">Signal</keyword>
<accession>A0A6E8W993</accession>
<feature type="signal peptide" evidence="1">
    <location>
        <begin position="1"/>
        <end position="24"/>
    </location>
</feature>
<reference key="1">
    <citation type="journal article" date="2019" name="Genes (Basel)">
        <title>A High-Quality De novo Genome Assembly from a Single Mosquito Using PacBio Sequencing.</title>
        <authorList>
            <person name="Kingan S.B."/>
            <person name="Heaton H."/>
            <person name="Cudini J."/>
            <person name="Lambert C.C."/>
            <person name="Baybayan P."/>
            <person name="Galvin B.D."/>
            <person name="Durbin R."/>
            <person name="Korlach J."/>
            <person name="Lawniczak M.K.N."/>
        </authorList>
    </citation>
    <scope>NUCLEOTIDE SEQUENCE [LARGE SCALE GENOMIC DNA]</scope>
    <source>
        <strain>Mali-NIH</strain>
    </source>
</reference>
<sequence>MRVHLLAVSVLLVVFVVHYTPAQADMILNIENCPCFLIITPVCGSDNKSYDNECHLNCNAKHSIGLHKVKDGACNSEPSMQPREVPR</sequence>
<dbReference type="PROSITE" id="PS51465">
    <property type="entry name" value="KAZAL_2"/>
    <property type="match status" value="1"/>
</dbReference>
<dbReference type="VEuPathDB" id="VectorBase:ACON029157"/>
<evidence type="ECO:0000259" key="2">
    <source>
        <dbReference type="PROSITE" id="PS51465"/>
    </source>
</evidence>
<feature type="chain" id="PRO_5026016140" evidence="1">
    <location>
        <begin position="25"/>
        <end position="87"/>
    </location>
</feature>
<reference evidence="3" key="2">
    <citation type="submission" date="2020-05" db="UniProtKB">
        <authorList>
            <consortium name="EnsemblMetazoa"/>
        </authorList>
    </citation>
    <scope>IDENTIFICATION</scope>
    <source>
        <strain evidence="3">Ngousso</strain>
    </source>
</reference>
<keyword evidence="4" id="KW-1185">Reference proteome</keyword>
<organism evidence="3 4">
    <name type="scientific">Anopheles coluzzii</name>
    <name type="common">African malaria mosquito</name>
    <dbReference type="NCBI Taxonomy" id="1518534"/>
    <lineage>
        <taxon>Eukaryota</taxon>
        <taxon>Metazoa</taxon>
        <taxon>Ecdysozoa</taxon>
        <taxon>Arthropoda</taxon>
        <taxon>Hexapoda</taxon>
        <taxon>Insecta</taxon>
        <taxon>Pterygota</taxon>
        <taxon>Neoptera</taxon>
        <taxon>Endopterygota</taxon>
        <taxon>Diptera</taxon>
        <taxon>Nematocera</taxon>
        <taxon>Culicoidea</taxon>
        <taxon>Culicidae</taxon>
        <taxon>Anophelinae</taxon>
        <taxon>Anopheles</taxon>
    </lineage>
</organism>
<dbReference type="AlphaFoldDB" id="A0A6E8W993"/>
<protein>
    <submittedName>
        <fullName evidence="3">Kazal-like domain-containing protein</fullName>
    </submittedName>
</protein>
<dbReference type="Proteomes" id="UP001105220">
    <property type="component" value="Unplaced"/>
</dbReference>
<proteinExistence type="predicted"/>
<dbReference type="Pfam" id="PF00050">
    <property type="entry name" value="Kazal_1"/>
    <property type="match status" value="1"/>
</dbReference>
<dbReference type="InterPro" id="IPR002350">
    <property type="entry name" value="Kazal_dom"/>
</dbReference>
<dbReference type="InterPro" id="IPR036058">
    <property type="entry name" value="Kazal_dom_sf"/>
</dbReference>